<evidence type="ECO:0000313" key="2">
    <source>
        <dbReference type="WBParaSite" id="jg22001"/>
    </source>
</evidence>
<evidence type="ECO:0000313" key="1">
    <source>
        <dbReference type="Proteomes" id="UP000887574"/>
    </source>
</evidence>
<dbReference type="WBParaSite" id="jg22001">
    <property type="protein sequence ID" value="jg22001"/>
    <property type="gene ID" value="jg22001"/>
</dbReference>
<dbReference type="Proteomes" id="UP000887574">
    <property type="component" value="Unplaced"/>
</dbReference>
<organism evidence="1 2">
    <name type="scientific">Ditylenchus dipsaci</name>
    <dbReference type="NCBI Taxonomy" id="166011"/>
    <lineage>
        <taxon>Eukaryota</taxon>
        <taxon>Metazoa</taxon>
        <taxon>Ecdysozoa</taxon>
        <taxon>Nematoda</taxon>
        <taxon>Chromadorea</taxon>
        <taxon>Rhabditida</taxon>
        <taxon>Tylenchina</taxon>
        <taxon>Tylenchomorpha</taxon>
        <taxon>Sphaerularioidea</taxon>
        <taxon>Anguinidae</taxon>
        <taxon>Anguininae</taxon>
        <taxon>Ditylenchus</taxon>
    </lineage>
</organism>
<name>A0A915DR16_9BILA</name>
<reference evidence="2" key="1">
    <citation type="submission" date="2022-11" db="UniProtKB">
        <authorList>
            <consortium name="WormBaseParasite"/>
        </authorList>
    </citation>
    <scope>IDENTIFICATION</scope>
</reference>
<sequence length="95" mass="11082">MLARLGFRWRSPKSRTELALNNARTFLIGIGNHAKGFFLRLAKDIMTKQKMKIWFKKSKDSVTSPKIKFIGDEWYFTVQKDVSNTLRITFTAILL</sequence>
<proteinExistence type="predicted"/>
<protein>
    <submittedName>
        <fullName evidence="2">Uncharacterized protein</fullName>
    </submittedName>
</protein>
<accession>A0A915DR16</accession>
<dbReference type="AlphaFoldDB" id="A0A915DR16"/>
<keyword evidence="1" id="KW-1185">Reference proteome</keyword>